<dbReference type="Proteomes" id="UP000295680">
    <property type="component" value="Unassembled WGS sequence"/>
</dbReference>
<dbReference type="RefSeq" id="WP_132125613.1">
    <property type="nucleotide sequence ID" value="NZ_SLWS01000017.1"/>
</dbReference>
<dbReference type="OrthoDB" id="3197057at2"/>
<reference evidence="1 2" key="1">
    <citation type="submission" date="2019-03" db="EMBL/GenBank/DDBJ databases">
        <title>Genomic Encyclopedia of Type Strains, Phase IV (KMG-IV): sequencing the most valuable type-strain genomes for metagenomic binning, comparative biology and taxonomic classification.</title>
        <authorList>
            <person name="Goeker M."/>
        </authorList>
    </citation>
    <scope>NUCLEOTIDE SEQUENCE [LARGE SCALE GENOMIC DNA]</scope>
    <source>
        <strain evidence="1 2">DSM 45934</strain>
    </source>
</reference>
<evidence type="ECO:0000313" key="2">
    <source>
        <dbReference type="Proteomes" id="UP000295680"/>
    </source>
</evidence>
<name>A0A4V2S494_9PSEU</name>
<accession>A0A4V2S494</accession>
<evidence type="ECO:0000313" key="1">
    <source>
        <dbReference type="EMBL" id="TCO47310.1"/>
    </source>
</evidence>
<organism evidence="1 2">
    <name type="scientific">Actinocrispum wychmicini</name>
    <dbReference type="NCBI Taxonomy" id="1213861"/>
    <lineage>
        <taxon>Bacteria</taxon>
        <taxon>Bacillati</taxon>
        <taxon>Actinomycetota</taxon>
        <taxon>Actinomycetes</taxon>
        <taxon>Pseudonocardiales</taxon>
        <taxon>Pseudonocardiaceae</taxon>
        <taxon>Actinocrispum</taxon>
    </lineage>
</organism>
<sequence>MPWRGPQYPGEFPSLGWSLLEWWADFLPAPSDPDAPLLLTDEQARLVVRWWALDPVTGALRYRRGCSRRSKGWGKSPLEAAKALAELAGPVRFAGWDARGDPVGRPWGTAGDPSPWVQIAACSEDQTDNTYGALYEALTANDGRAADDLRIDVGLTRCFLTDRPGRLEPVTASAGSREGQRVTYATLDETHLWLPSNGGRKLARTLRRNVAKMSGRSYETTNSYTPGERSVAEDTHKAADQGAAGLFYDAVEAPEVREDAPDTELRAALAVAYGDAHWVDLDRLVAEIRDPDTEWEEALRFFFNRPTDDRLKAVEAARWTALARPDIQVPHGARVGLGFDGSISDDATALRGCVLLHGKPHTFVIRVWTRPPNAPRGWRIPRTEVHETVAWAFDHYQVGLMLCDPAKWHTEIEGWAQAYGEDRVVFFDTNSLIRMSRACDRWLTAVAEGAYSHDGDPVTTDHVLAMHRKKVHVRDADDDGRTKYVFVKGPDRRKIDAGISDVLALQAAVTMPDQPPAADPWALYG</sequence>
<dbReference type="EMBL" id="SLWS01000017">
    <property type="protein sequence ID" value="TCO47310.1"/>
    <property type="molecule type" value="Genomic_DNA"/>
</dbReference>
<keyword evidence="2" id="KW-1185">Reference proteome</keyword>
<dbReference type="AlphaFoldDB" id="A0A4V2S494"/>
<protein>
    <submittedName>
        <fullName evidence="1">Phage terminase large subunit-like protein</fullName>
    </submittedName>
</protein>
<proteinExistence type="predicted"/>
<gene>
    <name evidence="1" type="ORF">EV192_11750</name>
</gene>
<comment type="caution">
    <text evidence="1">The sequence shown here is derived from an EMBL/GenBank/DDBJ whole genome shotgun (WGS) entry which is preliminary data.</text>
</comment>